<proteinExistence type="predicted"/>
<organism evidence="8 9">
    <name type="scientific">Virgisporangium aliadipatigenens</name>
    <dbReference type="NCBI Taxonomy" id="741659"/>
    <lineage>
        <taxon>Bacteria</taxon>
        <taxon>Bacillati</taxon>
        <taxon>Actinomycetota</taxon>
        <taxon>Actinomycetes</taxon>
        <taxon>Micromonosporales</taxon>
        <taxon>Micromonosporaceae</taxon>
        <taxon>Virgisporangium</taxon>
    </lineage>
</organism>
<dbReference type="EMBL" id="BOPF01000034">
    <property type="protein sequence ID" value="GIJ50239.1"/>
    <property type="molecule type" value="Genomic_DNA"/>
</dbReference>
<feature type="transmembrane region" description="Helical" evidence="6">
    <location>
        <begin position="972"/>
        <end position="1003"/>
    </location>
</feature>
<feature type="transmembrane region" description="Helical" evidence="6">
    <location>
        <begin position="301"/>
        <end position="324"/>
    </location>
</feature>
<feature type="transmembrane region" description="Helical" evidence="6">
    <location>
        <begin position="523"/>
        <end position="543"/>
    </location>
</feature>
<dbReference type="GO" id="GO:0005886">
    <property type="term" value="C:plasma membrane"/>
    <property type="evidence" value="ECO:0007669"/>
    <property type="project" value="UniProtKB-SubCell"/>
</dbReference>
<dbReference type="Proteomes" id="UP000619260">
    <property type="component" value="Unassembled WGS sequence"/>
</dbReference>
<evidence type="ECO:0000256" key="3">
    <source>
        <dbReference type="ARBA" id="ARBA00022692"/>
    </source>
</evidence>
<feature type="transmembrane region" description="Helical" evidence="6">
    <location>
        <begin position="441"/>
        <end position="458"/>
    </location>
</feature>
<evidence type="ECO:0000256" key="4">
    <source>
        <dbReference type="ARBA" id="ARBA00022989"/>
    </source>
</evidence>
<protein>
    <recommendedName>
        <fullName evidence="7">ABC3 transporter permease C-terminal domain-containing protein</fullName>
    </recommendedName>
</protein>
<keyword evidence="2" id="KW-1003">Cell membrane</keyword>
<reference evidence="8" key="1">
    <citation type="submission" date="2021-01" db="EMBL/GenBank/DDBJ databases">
        <title>Whole genome shotgun sequence of Virgisporangium aliadipatigenens NBRC 105644.</title>
        <authorList>
            <person name="Komaki H."/>
            <person name="Tamura T."/>
        </authorList>
    </citation>
    <scope>NUCLEOTIDE SEQUENCE</scope>
    <source>
        <strain evidence="8">NBRC 105644</strain>
    </source>
</reference>
<feature type="transmembrane region" description="Helical" evidence="6">
    <location>
        <begin position="1023"/>
        <end position="1048"/>
    </location>
</feature>
<dbReference type="InterPro" id="IPR003838">
    <property type="entry name" value="ABC3_permease_C"/>
</dbReference>
<feature type="domain" description="ABC3 transporter permease C-terminal" evidence="7">
    <location>
        <begin position="937"/>
        <end position="1047"/>
    </location>
</feature>
<evidence type="ECO:0000256" key="5">
    <source>
        <dbReference type="ARBA" id="ARBA00023136"/>
    </source>
</evidence>
<evidence type="ECO:0000256" key="1">
    <source>
        <dbReference type="ARBA" id="ARBA00004651"/>
    </source>
</evidence>
<dbReference type="Pfam" id="PF02687">
    <property type="entry name" value="FtsX"/>
    <property type="match status" value="1"/>
</dbReference>
<accession>A0A8J3YR06</accession>
<evidence type="ECO:0000313" key="9">
    <source>
        <dbReference type="Proteomes" id="UP000619260"/>
    </source>
</evidence>
<comment type="caution">
    <text evidence="8">The sequence shown here is derived from an EMBL/GenBank/DDBJ whole genome shotgun (WGS) entry which is preliminary data.</text>
</comment>
<keyword evidence="4 6" id="KW-1133">Transmembrane helix</keyword>
<feature type="transmembrane region" description="Helical" evidence="6">
    <location>
        <begin position="470"/>
        <end position="491"/>
    </location>
</feature>
<name>A0A8J3YR06_9ACTN</name>
<gene>
    <name evidence="8" type="ORF">Val02_71250</name>
</gene>
<feature type="transmembrane region" description="Helical" evidence="6">
    <location>
        <begin position="399"/>
        <end position="420"/>
    </location>
</feature>
<keyword evidence="3 6" id="KW-0812">Transmembrane</keyword>
<evidence type="ECO:0000256" key="2">
    <source>
        <dbReference type="ARBA" id="ARBA00022475"/>
    </source>
</evidence>
<keyword evidence="9" id="KW-1185">Reference proteome</keyword>
<evidence type="ECO:0000259" key="7">
    <source>
        <dbReference type="Pfam" id="PF02687"/>
    </source>
</evidence>
<evidence type="ECO:0000313" key="8">
    <source>
        <dbReference type="EMBL" id="GIJ50239.1"/>
    </source>
</evidence>
<dbReference type="AlphaFoldDB" id="A0A8J3YR06"/>
<keyword evidence="5 6" id="KW-0472">Membrane</keyword>
<sequence>MIALVARRARAQWQLLAALLAVVALGATLLGTCALLVTRTAERATEVAAQRATPEQVEVTAYTVTVKGPDARSVADDTLGVLTSALAPFPVATTTLASSVLRPFASADLTGIGAIPAAYLSGMADVSRRTALVEGRWPAAGATPFEAVVLEPTARALGIGPGSRVPLGKEFAVDPAGPLDVTVVGVVRALPGTGWERDPLEATGLRFNHRDSRFGQPLDAYGPFIVDIGDLLAGGSTLDRLEVTAVPDFATAAQRDLDRVAAALSRADKRLSATLGKRVQIERISSALPATLRIARNQQRVTAATVLAVAVLGGVLTAVALALAGRLTAGVRDGEATLLSALGVSRAQFALVSLAESAALAVLGAALAVPGSALLHAGLSRLPPLSTAGLRTGPALSGAQVLTVCGGALALATVLVVLAVRPVTTATVDSRSRVELLARSGADVMLVAFAGVGLWQLHAQSDDASSRTDAVRVLAPALLLVAGAALALRLARPALRGVERLAARSRGLALPLAAFEAARRPQAVAAGLLVGLACAAATFGTAYDATWQRSQRDQADLLVGTDLAIGLSAPPVAGQGATIGAALGGTVSPAVNRGIAIGQWIGGGGNTPKLVAVNTTQAGALIRGRLDDGRTWNDIGALLSPKTPVRGIAVPRNAPLTISGTIASTTATTVTPRLLFEDAAGLRTSCPGASLPLDGAAHPLPSCADADGLRLVAVALPLKGDPSAIGGYDPITQEYVESTGAAKGGAVSITVTVPGGSGEERWTAVSVPPVPNLITSPAVRAAGGGLTMTANVDLTGPEDAARTLLATAFEDPGTLPVAVSQDLADELSTGKGQAFSLTVGVAAVPVQVKEIVPTVPAAAGEAAILVDVDLLSRSMVFGGAFESVIDGYWVGRPLHAAQAPDLHIGEVTTRAAEAARLSGGPVRAGLPAVLRLLVPAAALLLLAGVVLHVTFDVRARAVEVARLRGLGMSRRGIRAVLLGQHAGVLLPLLLAGGLVGALATLLVVPAMVRSDSGAAPVPEVIPVWPWAAEAVVLAGLLVGCVLAIAAVVSVQARRADAEHLRVTS</sequence>
<evidence type="ECO:0000256" key="6">
    <source>
        <dbReference type="SAM" id="Phobius"/>
    </source>
</evidence>
<dbReference type="RefSeq" id="WP_203903679.1">
    <property type="nucleotide sequence ID" value="NZ_BOPF01000034.1"/>
</dbReference>
<feature type="transmembrane region" description="Helical" evidence="6">
    <location>
        <begin position="932"/>
        <end position="951"/>
    </location>
</feature>
<comment type="subcellular location">
    <subcellularLocation>
        <location evidence="1">Cell membrane</location>
        <topology evidence="1">Multi-pass membrane protein</topology>
    </subcellularLocation>
</comment>